<reference evidence="2" key="1">
    <citation type="journal article" date="2021" name="PeerJ">
        <title>Extensive microbial diversity within the chicken gut microbiome revealed by metagenomics and culture.</title>
        <authorList>
            <person name="Gilroy R."/>
            <person name="Ravi A."/>
            <person name="Getino M."/>
            <person name="Pursley I."/>
            <person name="Horton D.L."/>
            <person name="Alikhan N.F."/>
            <person name="Baker D."/>
            <person name="Gharbi K."/>
            <person name="Hall N."/>
            <person name="Watson M."/>
            <person name="Adriaenssens E.M."/>
            <person name="Foster-Nyarko E."/>
            <person name="Jarju S."/>
            <person name="Secka A."/>
            <person name="Antonio M."/>
            <person name="Oren A."/>
            <person name="Chaudhuri R.R."/>
            <person name="La Ragione R."/>
            <person name="Hildebrand F."/>
            <person name="Pallen M.J."/>
        </authorList>
    </citation>
    <scope>NUCLEOTIDE SEQUENCE</scope>
    <source>
        <strain evidence="2">421</strain>
    </source>
</reference>
<name>A0A9D1UGA5_9FIRM</name>
<reference evidence="2" key="2">
    <citation type="submission" date="2021-04" db="EMBL/GenBank/DDBJ databases">
        <authorList>
            <person name="Gilroy R."/>
        </authorList>
    </citation>
    <scope>NUCLEOTIDE SEQUENCE</scope>
    <source>
        <strain evidence="2">421</strain>
    </source>
</reference>
<evidence type="ECO:0000313" key="2">
    <source>
        <dbReference type="EMBL" id="HIW86293.1"/>
    </source>
</evidence>
<comment type="caution">
    <text evidence="2">The sequence shown here is derived from an EMBL/GenBank/DDBJ whole genome shotgun (WGS) entry which is preliminary data.</text>
</comment>
<gene>
    <name evidence="2" type="ORF">IAA48_07350</name>
</gene>
<dbReference type="AlphaFoldDB" id="A0A9D1UGA5"/>
<feature type="transmembrane region" description="Helical" evidence="1">
    <location>
        <begin position="86"/>
        <end position="108"/>
    </location>
</feature>
<accession>A0A9D1UGA5</accession>
<proteinExistence type="predicted"/>
<sequence length="157" mass="17448">MPAAAIYLLLNPLLCLLNSVRISENLTGRSLVSQDYSFFDLLGEIAADLPAVNLFIVAGILLIVFAEFLLLYPLFLKKDIKKYNIVLLLITDLLALISISFYFVMIFITKNTGDYSEFVKIQITLPGLFLIYDTISLTVCSFALMILIKNNGKAAGI</sequence>
<keyword evidence="1" id="KW-1133">Transmembrane helix</keyword>
<dbReference type="EMBL" id="DXGE01000032">
    <property type="protein sequence ID" value="HIW86293.1"/>
    <property type="molecule type" value="Genomic_DNA"/>
</dbReference>
<evidence type="ECO:0000313" key="3">
    <source>
        <dbReference type="Proteomes" id="UP000824205"/>
    </source>
</evidence>
<keyword evidence="1" id="KW-0472">Membrane</keyword>
<dbReference type="Proteomes" id="UP000824205">
    <property type="component" value="Unassembled WGS sequence"/>
</dbReference>
<evidence type="ECO:0000256" key="1">
    <source>
        <dbReference type="SAM" id="Phobius"/>
    </source>
</evidence>
<feature type="transmembrane region" description="Helical" evidence="1">
    <location>
        <begin position="51"/>
        <end position="74"/>
    </location>
</feature>
<keyword evidence="1" id="KW-0812">Transmembrane</keyword>
<organism evidence="2 3">
    <name type="scientific">Candidatus Eubacterium faecipullorum</name>
    <dbReference type="NCBI Taxonomy" id="2838571"/>
    <lineage>
        <taxon>Bacteria</taxon>
        <taxon>Bacillati</taxon>
        <taxon>Bacillota</taxon>
        <taxon>Clostridia</taxon>
        <taxon>Eubacteriales</taxon>
        <taxon>Eubacteriaceae</taxon>
        <taxon>Eubacterium</taxon>
    </lineage>
</organism>
<protein>
    <submittedName>
        <fullName evidence="2">Uncharacterized protein</fullName>
    </submittedName>
</protein>
<feature type="transmembrane region" description="Helical" evidence="1">
    <location>
        <begin position="128"/>
        <end position="148"/>
    </location>
</feature>